<keyword evidence="1" id="KW-0472">Membrane</keyword>
<feature type="transmembrane region" description="Helical" evidence="1">
    <location>
        <begin position="21"/>
        <end position="43"/>
    </location>
</feature>
<keyword evidence="1" id="KW-1133">Transmembrane helix</keyword>
<accession>A0ABV2P7F3</accession>
<evidence type="ECO:0000313" key="3">
    <source>
        <dbReference type="Proteomes" id="UP001549307"/>
    </source>
</evidence>
<dbReference type="EMBL" id="JBEPSN010000006">
    <property type="protein sequence ID" value="MET4540711.1"/>
    <property type="molecule type" value="Genomic_DNA"/>
</dbReference>
<protein>
    <submittedName>
        <fullName evidence="2">Antimicrobial peptide system SdpA family protein</fullName>
    </submittedName>
</protein>
<dbReference type="Pfam" id="PF17418">
    <property type="entry name" value="SdpA"/>
    <property type="match status" value="1"/>
</dbReference>
<organism evidence="2 3">
    <name type="scientific">Arthrobacter bambusae</name>
    <dbReference type="NCBI Taxonomy" id="1338426"/>
    <lineage>
        <taxon>Bacteria</taxon>
        <taxon>Bacillati</taxon>
        <taxon>Actinomycetota</taxon>
        <taxon>Actinomycetes</taxon>
        <taxon>Micrococcales</taxon>
        <taxon>Micrococcaceae</taxon>
        <taxon>Arthrobacter</taxon>
    </lineage>
</organism>
<dbReference type="GeneID" id="92753435"/>
<sequence>MTMQRSVEGGQASSCPPSTKLHVSLLHLLAPAAALLVVGSYSVSASIPSTILALPYSDELKPHVISAMPQGWAFFSKSPRDPSIAPYGEASDGSYISLSKLPTTRVENLFGVSRDGRAQGVEVALISGGSKPGEWSACESPAIQECADQVQERPEVSVSNTVSSPSVCGDVILIQTTPVPWSFRNQTKLREKAEKAIKLRVECNAR</sequence>
<comment type="caution">
    <text evidence="2">The sequence shown here is derived from an EMBL/GenBank/DDBJ whole genome shotgun (WGS) entry which is preliminary data.</text>
</comment>
<keyword evidence="1" id="KW-0812">Transmembrane</keyword>
<dbReference type="Proteomes" id="UP001549307">
    <property type="component" value="Unassembled WGS sequence"/>
</dbReference>
<evidence type="ECO:0000313" key="2">
    <source>
        <dbReference type="EMBL" id="MET4540711.1"/>
    </source>
</evidence>
<dbReference type="RefSeq" id="WP_354229981.1">
    <property type="nucleotide sequence ID" value="NZ_JBEPSN010000006.1"/>
</dbReference>
<name>A0ABV2P7F3_9MICC</name>
<proteinExistence type="predicted"/>
<evidence type="ECO:0000256" key="1">
    <source>
        <dbReference type="SAM" id="Phobius"/>
    </source>
</evidence>
<keyword evidence="3" id="KW-1185">Reference proteome</keyword>
<dbReference type="InterPro" id="IPR023902">
    <property type="entry name" value="Sporulation_SdpA"/>
</dbReference>
<reference evidence="2 3" key="1">
    <citation type="submission" date="2024-06" db="EMBL/GenBank/DDBJ databases">
        <title>Sorghum-associated microbial communities from plants grown in Nebraska, USA.</title>
        <authorList>
            <person name="Schachtman D."/>
        </authorList>
    </citation>
    <scope>NUCLEOTIDE SEQUENCE [LARGE SCALE GENOMIC DNA]</scope>
    <source>
        <strain evidence="2 3">3552</strain>
    </source>
</reference>
<gene>
    <name evidence="2" type="ORF">ABIE37_002499</name>
</gene>
<dbReference type="NCBIfam" id="TIGR04034">
    <property type="entry name" value="export_SdpA"/>
    <property type="match status" value="1"/>
</dbReference>